<proteinExistence type="predicted"/>
<evidence type="ECO:0000313" key="1">
    <source>
        <dbReference type="EMBL" id="EPS95823.1"/>
    </source>
</evidence>
<keyword evidence="2" id="KW-1185">Reference proteome</keyword>
<dbReference type="InParanoid" id="S8DXF5"/>
<dbReference type="Proteomes" id="UP000015241">
    <property type="component" value="Unassembled WGS sequence"/>
</dbReference>
<feature type="non-terminal residue" evidence="1">
    <location>
        <position position="101"/>
    </location>
</feature>
<sequence length="101" mass="11219">CWFASPCGVPLHSTSAGSIRQHLARFHTADVDMRDGRARTRCQWWTTRGPCGREVFCEGLPRHVAGVHLKDTGCACPRCGRTLSRADALARHLALYCPSRQ</sequence>
<feature type="non-terminal residue" evidence="1">
    <location>
        <position position="1"/>
    </location>
</feature>
<organism evidence="1 2">
    <name type="scientific">Fomitopsis schrenkii</name>
    <name type="common">Brown rot fungus</name>
    <dbReference type="NCBI Taxonomy" id="2126942"/>
    <lineage>
        <taxon>Eukaryota</taxon>
        <taxon>Fungi</taxon>
        <taxon>Dikarya</taxon>
        <taxon>Basidiomycota</taxon>
        <taxon>Agaricomycotina</taxon>
        <taxon>Agaricomycetes</taxon>
        <taxon>Polyporales</taxon>
        <taxon>Fomitopsis</taxon>
    </lineage>
</organism>
<gene>
    <name evidence="1" type="ORF">FOMPIDRAFT_1088093</name>
</gene>
<name>S8DXF5_FOMSC</name>
<dbReference type="HOGENOM" id="CLU_126337_3_0_1"/>
<dbReference type="OrthoDB" id="2801792at2759"/>
<dbReference type="EMBL" id="KE504199">
    <property type="protein sequence ID" value="EPS95823.1"/>
    <property type="molecule type" value="Genomic_DNA"/>
</dbReference>
<dbReference type="AlphaFoldDB" id="S8DXF5"/>
<accession>S8DXF5</accession>
<protein>
    <recommendedName>
        <fullName evidence="3">C2H2-type domain-containing protein</fullName>
    </recommendedName>
</protein>
<evidence type="ECO:0008006" key="3">
    <source>
        <dbReference type="Google" id="ProtNLM"/>
    </source>
</evidence>
<evidence type="ECO:0000313" key="2">
    <source>
        <dbReference type="Proteomes" id="UP000015241"/>
    </source>
</evidence>
<reference evidence="1 2" key="1">
    <citation type="journal article" date="2012" name="Science">
        <title>The Paleozoic origin of enzymatic lignin decomposition reconstructed from 31 fungal genomes.</title>
        <authorList>
            <person name="Floudas D."/>
            <person name="Binder M."/>
            <person name="Riley R."/>
            <person name="Barry K."/>
            <person name="Blanchette R.A."/>
            <person name="Henrissat B."/>
            <person name="Martinez A.T."/>
            <person name="Otillar R."/>
            <person name="Spatafora J.W."/>
            <person name="Yadav J.S."/>
            <person name="Aerts A."/>
            <person name="Benoit I."/>
            <person name="Boyd A."/>
            <person name="Carlson A."/>
            <person name="Copeland A."/>
            <person name="Coutinho P.M."/>
            <person name="de Vries R.P."/>
            <person name="Ferreira P."/>
            <person name="Findley K."/>
            <person name="Foster B."/>
            <person name="Gaskell J."/>
            <person name="Glotzer D."/>
            <person name="Gorecki P."/>
            <person name="Heitman J."/>
            <person name="Hesse C."/>
            <person name="Hori C."/>
            <person name="Igarashi K."/>
            <person name="Jurgens J.A."/>
            <person name="Kallen N."/>
            <person name="Kersten P."/>
            <person name="Kohler A."/>
            <person name="Kuees U."/>
            <person name="Kumar T.K.A."/>
            <person name="Kuo A."/>
            <person name="LaButti K."/>
            <person name="Larrondo L.F."/>
            <person name="Lindquist E."/>
            <person name="Ling A."/>
            <person name="Lombard V."/>
            <person name="Lucas S."/>
            <person name="Lundell T."/>
            <person name="Martin R."/>
            <person name="McLaughlin D.J."/>
            <person name="Morgenstern I."/>
            <person name="Morin E."/>
            <person name="Murat C."/>
            <person name="Nagy L.G."/>
            <person name="Nolan M."/>
            <person name="Ohm R.A."/>
            <person name="Patyshakuliyeva A."/>
            <person name="Rokas A."/>
            <person name="Ruiz-Duenas F.J."/>
            <person name="Sabat G."/>
            <person name="Salamov A."/>
            <person name="Samejima M."/>
            <person name="Schmutz J."/>
            <person name="Slot J.C."/>
            <person name="St John F."/>
            <person name="Stenlid J."/>
            <person name="Sun H."/>
            <person name="Sun S."/>
            <person name="Syed K."/>
            <person name="Tsang A."/>
            <person name="Wiebenga A."/>
            <person name="Young D."/>
            <person name="Pisabarro A."/>
            <person name="Eastwood D.C."/>
            <person name="Martin F."/>
            <person name="Cullen D."/>
            <person name="Grigoriev I.V."/>
            <person name="Hibbett D.S."/>
        </authorList>
    </citation>
    <scope>NUCLEOTIDE SEQUENCE</scope>
    <source>
        <strain evidence="2">FP-58527</strain>
    </source>
</reference>